<evidence type="ECO:0000313" key="2">
    <source>
        <dbReference type="Proteomes" id="UP000016843"/>
    </source>
</evidence>
<gene>
    <name evidence="1" type="ORF">P872_24225</name>
</gene>
<keyword evidence="2" id="KW-1185">Reference proteome</keyword>
<evidence type="ECO:0008006" key="3">
    <source>
        <dbReference type="Google" id="ProtNLM"/>
    </source>
</evidence>
<protein>
    <recommendedName>
        <fullName evidence="3">TonB-dependent receptor plug domain-containing protein</fullName>
    </recommendedName>
</protein>
<dbReference type="eggNOG" id="COG4771">
    <property type="taxonomic scope" value="Bacteria"/>
</dbReference>
<comment type="caution">
    <text evidence="1">The sequence shown here is derived from an EMBL/GenBank/DDBJ whole genome shotgun (WGS) entry which is preliminary data.</text>
</comment>
<sequence>MKQNFTFLYQVKSMANWKAIVFALCIIFVFHDEGLAQATNSTFSGLVLDDVGQPLIGASILVINESTGFQTGTVTSQDGRFNLQQMPLGKPYSLQVSFIGFSTQRFTGYELNLGDRINVEIKMESSNRELEEIVITGEGFQNQIEKLGAVTSIDAKQIKNLPIEGRNFTNLTALSPLQGGGGLNLGGQRGTSTNVTLDGVNARNQLTAGQIGRGPYTVSIEAIREFEVATNSYDVTQGRQAGGALNAVTKAGTKVPIRWKDRLLCTIEMIIWPVQTTSVE</sequence>
<reference evidence="1 2" key="1">
    <citation type="journal article" date="2013" name="Genome Announc.">
        <title>Draft Genome Sequence of the Psychrophilic and Alkaliphilic Rhodonellum psychrophilum Strain GCM71T.</title>
        <authorList>
            <person name="Hauptmann A.L."/>
            <person name="Glaring M.A."/>
            <person name="Hallin P.F."/>
            <person name="Prieme A."/>
            <person name="Stougaard P."/>
        </authorList>
    </citation>
    <scope>NUCLEOTIDE SEQUENCE [LARGE SCALE GENOMIC DNA]</scope>
    <source>
        <strain evidence="1 2">GCM71</strain>
    </source>
</reference>
<dbReference type="RefSeq" id="WP_022582122.1">
    <property type="nucleotide sequence ID" value="NZ_AWXR01000003.1"/>
</dbReference>
<dbReference type="GO" id="GO:0044718">
    <property type="term" value="P:siderophore transmembrane transport"/>
    <property type="evidence" value="ECO:0007669"/>
    <property type="project" value="TreeGrafter"/>
</dbReference>
<name>U5C3Z2_9BACT</name>
<dbReference type="SUPFAM" id="SSF56935">
    <property type="entry name" value="Porins"/>
    <property type="match status" value="1"/>
</dbReference>
<dbReference type="EMBL" id="AWXR01000003">
    <property type="protein sequence ID" value="ERM84529.1"/>
    <property type="molecule type" value="Genomic_DNA"/>
</dbReference>
<dbReference type="PATRIC" id="fig|1123057.7.peg.369"/>
<accession>U5C3Z2</accession>
<dbReference type="AlphaFoldDB" id="U5C3Z2"/>
<dbReference type="Proteomes" id="UP000016843">
    <property type="component" value="Unassembled WGS sequence"/>
</dbReference>
<dbReference type="InterPro" id="IPR037066">
    <property type="entry name" value="Plug_dom_sf"/>
</dbReference>
<organism evidence="1 2">
    <name type="scientific">Rhodonellum psychrophilum GCM71 = DSM 17998</name>
    <dbReference type="NCBI Taxonomy" id="1123057"/>
    <lineage>
        <taxon>Bacteria</taxon>
        <taxon>Pseudomonadati</taxon>
        <taxon>Bacteroidota</taxon>
        <taxon>Cytophagia</taxon>
        <taxon>Cytophagales</taxon>
        <taxon>Cytophagaceae</taxon>
        <taxon>Rhodonellum</taxon>
    </lineage>
</organism>
<dbReference type="InterPro" id="IPR008969">
    <property type="entry name" value="CarboxyPept-like_regulatory"/>
</dbReference>
<dbReference type="Gene3D" id="2.60.40.1120">
    <property type="entry name" value="Carboxypeptidase-like, regulatory domain"/>
    <property type="match status" value="1"/>
</dbReference>
<dbReference type="PANTHER" id="PTHR30069">
    <property type="entry name" value="TONB-DEPENDENT OUTER MEMBRANE RECEPTOR"/>
    <property type="match status" value="1"/>
</dbReference>
<dbReference type="Gene3D" id="2.170.130.10">
    <property type="entry name" value="TonB-dependent receptor, plug domain"/>
    <property type="match status" value="1"/>
</dbReference>
<proteinExistence type="predicted"/>
<dbReference type="GO" id="GO:0015344">
    <property type="term" value="F:siderophore uptake transmembrane transporter activity"/>
    <property type="evidence" value="ECO:0007669"/>
    <property type="project" value="TreeGrafter"/>
</dbReference>
<dbReference type="PANTHER" id="PTHR30069:SF46">
    <property type="entry name" value="OAR PROTEIN"/>
    <property type="match status" value="1"/>
</dbReference>
<dbReference type="SUPFAM" id="SSF49464">
    <property type="entry name" value="Carboxypeptidase regulatory domain-like"/>
    <property type="match status" value="1"/>
</dbReference>
<dbReference type="InterPro" id="IPR039426">
    <property type="entry name" value="TonB-dep_rcpt-like"/>
</dbReference>
<evidence type="ECO:0000313" key="1">
    <source>
        <dbReference type="EMBL" id="ERM84529.1"/>
    </source>
</evidence>
<dbReference type="Pfam" id="PF13620">
    <property type="entry name" value="CarboxypepD_reg"/>
    <property type="match status" value="1"/>
</dbReference>
<dbReference type="GO" id="GO:0009279">
    <property type="term" value="C:cell outer membrane"/>
    <property type="evidence" value="ECO:0007669"/>
    <property type="project" value="TreeGrafter"/>
</dbReference>